<protein>
    <recommendedName>
        <fullName evidence="4">DUF2929 family protein</fullName>
    </recommendedName>
</protein>
<keyword evidence="1" id="KW-0812">Transmembrane</keyword>
<evidence type="ECO:0000256" key="1">
    <source>
        <dbReference type="SAM" id="Phobius"/>
    </source>
</evidence>
<accession>A0A919EPC0</accession>
<organism evidence="2 3">
    <name type="scientific">Thalassotalea marina</name>
    <dbReference type="NCBI Taxonomy" id="1673741"/>
    <lineage>
        <taxon>Bacteria</taxon>
        <taxon>Pseudomonadati</taxon>
        <taxon>Pseudomonadota</taxon>
        <taxon>Gammaproteobacteria</taxon>
        <taxon>Alteromonadales</taxon>
        <taxon>Colwelliaceae</taxon>
        <taxon>Thalassotalea</taxon>
    </lineage>
</organism>
<proteinExistence type="predicted"/>
<dbReference type="EMBL" id="BNCK01000012">
    <property type="protein sequence ID" value="GHG05874.1"/>
    <property type="molecule type" value="Genomic_DNA"/>
</dbReference>
<gene>
    <name evidence="2" type="ORF">GCM10017161_39270</name>
</gene>
<sequence length="66" mass="6986">MKKVLLFALWFAVFAFSFTFIGGLMSGLSNGMLFTNATITISISLVLAFTIALLGVNKQLLPGSAA</sequence>
<dbReference type="AlphaFoldDB" id="A0A919EPC0"/>
<dbReference type="Proteomes" id="UP000623842">
    <property type="component" value="Unassembled WGS sequence"/>
</dbReference>
<evidence type="ECO:0008006" key="4">
    <source>
        <dbReference type="Google" id="ProtNLM"/>
    </source>
</evidence>
<keyword evidence="1" id="KW-1133">Transmembrane helix</keyword>
<reference evidence="2" key="2">
    <citation type="submission" date="2020-09" db="EMBL/GenBank/DDBJ databases">
        <authorList>
            <person name="Sun Q."/>
            <person name="Kim S."/>
        </authorList>
    </citation>
    <scope>NUCLEOTIDE SEQUENCE</scope>
    <source>
        <strain evidence="2">KCTC 42731</strain>
    </source>
</reference>
<keyword evidence="3" id="KW-1185">Reference proteome</keyword>
<evidence type="ECO:0000313" key="2">
    <source>
        <dbReference type="EMBL" id="GHG05874.1"/>
    </source>
</evidence>
<dbReference type="RefSeq" id="WP_189774243.1">
    <property type="nucleotide sequence ID" value="NZ_BNCK01000012.1"/>
</dbReference>
<keyword evidence="1" id="KW-0472">Membrane</keyword>
<reference evidence="2" key="1">
    <citation type="journal article" date="2014" name="Int. J. Syst. Evol. Microbiol.">
        <title>Complete genome sequence of Corynebacterium casei LMG S-19264T (=DSM 44701T), isolated from a smear-ripened cheese.</title>
        <authorList>
            <consortium name="US DOE Joint Genome Institute (JGI-PGF)"/>
            <person name="Walter F."/>
            <person name="Albersmeier A."/>
            <person name="Kalinowski J."/>
            <person name="Ruckert C."/>
        </authorList>
    </citation>
    <scope>NUCLEOTIDE SEQUENCE</scope>
    <source>
        <strain evidence="2">KCTC 42731</strain>
    </source>
</reference>
<evidence type="ECO:0000313" key="3">
    <source>
        <dbReference type="Proteomes" id="UP000623842"/>
    </source>
</evidence>
<feature type="transmembrane region" description="Helical" evidence="1">
    <location>
        <begin position="33"/>
        <end position="56"/>
    </location>
</feature>
<name>A0A919EPC0_9GAMM</name>
<comment type="caution">
    <text evidence="2">The sequence shown here is derived from an EMBL/GenBank/DDBJ whole genome shotgun (WGS) entry which is preliminary data.</text>
</comment>